<proteinExistence type="predicted"/>
<protein>
    <submittedName>
        <fullName evidence="3">Uncharacterized protein</fullName>
    </submittedName>
</protein>
<feature type="region of interest" description="Disordered" evidence="1">
    <location>
        <begin position="115"/>
        <end position="137"/>
    </location>
</feature>
<evidence type="ECO:0000256" key="1">
    <source>
        <dbReference type="SAM" id="MobiDB-lite"/>
    </source>
</evidence>
<keyword evidence="2" id="KW-1133">Transmembrane helix</keyword>
<organism evidence="3 4">
    <name type="scientific">Onchocerca volvulus</name>
    <dbReference type="NCBI Taxonomy" id="6282"/>
    <lineage>
        <taxon>Eukaryota</taxon>
        <taxon>Metazoa</taxon>
        <taxon>Ecdysozoa</taxon>
        <taxon>Nematoda</taxon>
        <taxon>Chromadorea</taxon>
        <taxon>Rhabditida</taxon>
        <taxon>Spirurina</taxon>
        <taxon>Spiruromorpha</taxon>
        <taxon>Filarioidea</taxon>
        <taxon>Onchocercidae</taxon>
        <taxon>Onchocerca</taxon>
    </lineage>
</organism>
<accession>A0A8R1XXL0</accession>
<dbReference type="Proteomes" id="UP000024404">
    <property type="component" value="Unassembled WGS sequence"/>
</dbReference>
<evidence type="ECO:0000256" key="2">
    <source>
        <dbReference type="SAM" id="Phobius"/>
    </source>
</evidence>
<dbReference type="EnsemblMetazoa" id="OVOC4316.1">
    <property type="protein sequence ID" value="OVOC4316.1"/>
    <property type="gene ID" value="WBGene00241125"/>
</dbReference>
<feature type="transmembrane region" description="Helical" evidence="2">
    <location>
        <begin position="85"/>
        <end position="109"/>
    </location>
</feature>
<keyword evidence="2" id="KW-0812">Transmembrane</keyword>
<evidence type="ECO:0000313" key="4">
    <source>
        <dbReference type="Proteomes" id="UP000024404"/>
    </source>
</evidence>
<reference evidence="4" key="1">
    <citation type="submission" date="2013-10" db="EMBL/GenBank/DDBJ databases">
        <title>Genome sequencing of Onchocerca volvulus.</title>
        <authorList>
            <person name="Cotton J."/>
            <person name="Tsai J."/>
            <person name="Stanley E."/>
            <person name="Tracey A."/>
            <person name="Holroyd N."/>
            <person name="Lustigman S."/>
            <person name="Berriman M."/>
        </authorList>
    </citation>
    <scope>NUCLEOTIDE SEQUENCE</scope>
</reference>
<keyword evidence="2" id="KW-0472">Membrane</keyword>
<reference evidence="3" key="2">
    <citation type="submission" date="2022-06" db="UniProtKB">
        <authorList>
            <consortium name="EnsemblMetazoa"/>
        </authorList>
    </citation>
    <scope>IDENTIFICATION</scope>
</reference>
<keyword evidence="4" id="KW-1185">Reference proteome</keyword>
<dbReference type="AlphaFoldDB" id="A0A8R1XXL0"/>
<sequence length="137" mass="16115">YQINCFLYSAYTTRNVERSDSGDFIWHEKKILKDVPEGKVLKIKRKNERNEDFSFKNPTIYEDADVTLLPMTNSTMIPIYKRTEFYVLLGGVTLYWVILICIGLIIAICKNKFRPAKDEHKGEQKSEKKDERTEDVQ</sequence>
<dbReference type="EMBL" id="CMVM020000129">
    <property type="status" value="NOT_ANNOTATED_CDS"/>
    <property type="molecule type" value="Genomic_DNA"/>
</dbReference>
<evidence type="ECO:0000313" key="3">
    <source>
        <dbReference type="EnsemblMetazoa" id="OVOC4316.1"/>
    </source>
</evidence>
<name>A0A8R1XXL0_ONCVO</name>